<dbReference type="Proteomes" id="UP000284842">
    <property type="component" value="Unassembled WGS sequence"/>
</dbReference>
<dbReference type="InParanoid" id="A0A409X405"/>
<dbReference type="EMBL" id="NHTK01004706">
    <property type="protein sequence ID" value="PPQ85476.1"/>
    <property type="molecule type" value="Genomic_DNA"/>
</dbReference>
<dbReference type="GO" id="GO:0000139">
    <property type="term" value="C:Golgi membrane"/>
    <property type="evidence" value="ECO:0007669"/>
    <property type="project" value="UniProtKB-SubCell"/>
</dbReference>
<dbReference type="Gene3D" id="3.30.420.150">
    <property type="entry name" value="Exopolyphosphatase. Domain 2"/>
    <property type="match status" value="1"/>
</dbReference>
<dbReference type="EC" id="3.6.1.42" evidence="5"/>
<feature type="compositionally biased region" description="Low complexity" evidence="9">
    <location>
        <begin position="106"/>
        <end position="116"/>
    </location>
</feature>
<evidence type="ECO:0000256" key="7">
    <source>
        <dbReference type="PIRSR" id="PIRSR600407-2"/>
    </source>
</evidence>
<dbReference type="OrthoDB" id="6372431at2759"/>
<sequence length="564" mass="60895">MIQPPHHTIDTITSDVDSVPLTSVARSTTTSTTASSSSSYNPSSSSTSSSSSSTSTSSLRSRSKSLPPDDPPPPPPSRPTPLNLYSSSSSSQPNSNPKKHTRHPSHSSTSFTPSSLLTMLLSPRSTTYDRLETGHGPPPRHSLRRRVTWQKFVVCAVIVIGLVWIVTPRARVRGVGWGDSETPYDDDVDIGGGGGGEEEPLGGVGSGSGKAKPNVPQPPPPKQTVDLSKPLTYETDPDRSSTPFCTTPHPSKSTLVQWTLMIDAGSTGSRIHIYKFNNCHATPSYEYEVFVKNQLGLSSFKGRPQEAAESLDPLLDEAVKVVPKAMWGCTEVWVKATAGLRLLGESDAGKILDAVEGRLRDVYPFSVRGEKGKEAVQIMDGKDEGVYAWITANYLLGTIGDKAKGGDKNTANANANANDGSDPTYAVLDLGGASTQIVFKPEFGDTKSDKGLEEGEHKYDLKFGGEGYVLYQHSYLGYGLMQARRHVHAVVEFMDGIRPGAEKDKGDDKKGDDKKDGGKDGKEKKRRVPNPCLARGTEREVDYFDEDRKKEGKVLMYGADVGSF</sequence>
<feature type="compositionally biased region" description="Low complexity" evidence="9">
    <location>
        <begin position="80"/>
        <end position="91"/>
    </location>
</feature>
<feature type="region of interest" description="Disordered" evidence="9">
    <location>
        <begin position="25"/>
        <end position="116"/>
    </location>
</feature>
<evidence type="ECO:0000256" key="6">
    <source>
        <dbReference type="PIRSR" id="PIRSR600407-1"/>
    </source>
</evidence>
<keyword evidence="7" id="KW-0067">ATP-binding</keyword>
<feature type="compositionally biased region" description="Low complexity" evidence="9">
    <location>
        <begin position="25"/>
        <end position="66"/>
    </location>
</feature>
<evidence type="ECO:0000256" key="3">
    <source>
        <dbReference type="ARBA" id="ARBA00022801"/>
    </source>
</evidence>
<dbReference type="PROSITE" id="PS01238">
    <property type="entry name" value="GDA1_CD39_NTPASE"/>
    <property type="match status" value="1"/>
</dbReference>
<comment type="similarity">
    <text evidence="2 8">Belongs to the GDA1/CD39 NTPase family.</text>
</comment>
<feature type="active site" description="Proton acceptor" evidence="6">
    <location>
        <position position="384"/>
    </location>
</feature>
<evidence type="ECO:0000313" key="11">
    <source>
        <dbReference type="Proteomes" id="UP000284842"/>
    </source>
</evidence>
<dbReference type="GO" id="GO:0045134">
    <property type="term" value="F:UDP phosphatase activity"/>
    <property type="evidence" value="ECO:0007669"/>
    <property type="project" value="TreeGrafter"/>
</dbReference>
<dbReference type="GO" id="GO:0009134">
    <property type="term" value="P:nucleoside diphosphate catabolic process"/>
    <property type="evidence" value="ECO:0007669"/>
    <property type="project" value="TreeGrafter"/>
</dbReference>
<gene>
    <name evidence="10" type="ORF">CVT24_008322</name>
</gene>
<evidence type="ECO:0000256" key="4">
    <source>
        <dbReference type="ARBA" id="ARBA00037742"/>
    </source>
</evidence>
<comment type="function">
    <text evidence="4">After transfer of sugars to endogenous macromolecular acceptors, the enzyme converts nucleoside diphosphates to nucleoside monophosphates which in turn exit the Golgi lumen in a coupled antiporter reaction, allowing entry of additional nucleotide sugar from the cytosol.</text>
</comment>
<protein>
    <recommendedName>
        <fullName evidence="5">guanosine-diphosphatase</fullName>
        <ecNumber evidence="5">3.6.1.42</ecNumber>
    </recommendedName>
</protein>
<dbReference type="GO" id="GO:0004382">
    <property type="term" value="F:GDP phosphatase activity"/>
    <property type="evidence" value="ECO:0007669"/>
    <property type="project" value="UniProtKB-EC"/>
</dbReference>
<evidence type="ECO:0000256" key="8">
    <source>
        <dbReference type="RuleBase" id="RU003833"/>
    </source>
</evidence>
<proteinExistence type="inferred from homology"/>
<evidence type="ECO:0000256" key="5">
    <source>
        <dbReference type="ARBA" id="ARBA00038903"/>
    </source>
</evidence>
<feature type="region of interest" description="Disordered" evidence="9">
    <location>
        <begin position="175"/>
        <end position="228"/>
    </location>
</feature>
<accession>A0A409X405</accession>
<evidence type="ECO:0000256" key="9">
    <source>
        <dbReference type="SAM" id="MobiDB-lite"/>
    </source>
</evidence>
<keyword evidence="3 8" id="KW-0378">Hydrolase</keyword>
<dbReference type="STRING" id="181874.A0A409X405"/>
<keyword evidence="11" id="KW-1185">Reference proteome</keyword>
<dbReference type="GO" id="GO:0005524">
    <property type="term" value="F:ATP binding"/>
    <property type="evidence" value="ECO:0007669"/>
    <property type="project" value="UniProtKB-KW"/>
</dbReference>
<dbReference type="PANTHER" id="PTHR11782:SF83">
    <property type="entry name" value="GUANOSINE-DIPHOSPHATASE"/>
    <property type="match status" value="1"/>
</dbReference>
<feature type="region of interest" description="Disordered" evidence="9">
    <location>
        <begin position="498"/>
        <end position="532"/>
    </location>
</feature>
<feature type="non-terminal residue" evidence="10">
    <location>
        <position position="564"/>
    </location>
</feature>
<feature type="compositionally biased region" description="Pro residues" evidence="9">
    <location>
        <begin position="68"/>
        <end position="79"/>
    </location>
</feature>
<dbReference type="GO" id="GO:0017111">
    <property type="term" value="F:ribonucleoside triphosphate phosphatase activity"/>
    <property type="evidence" value="ECO:0007669"/>
    <property type="project" value="TreeGrafter"/>
</dbReference>
<name>A0A409X405_9AGAR</name>
<organism evidence="10 11">
    <name type="scientific">Panaeolus cyanescens</name>
    <dbReference type="NCBI Taxonomy" id="181874"/>
    <lineage>
        <taxon>Eukaryota</taxon>
        <taxon>Fungi</taxon>
        <taxon>Dikarya</taxon>
        <taxon>Basidiomycota</taxon>
        <taxon>Agaricomycotina</taxon>
        <taxon>Agaricomycetes</taxon>
        <taxon>Agaricomycetidae</taxon>
        <taxon>Agaricales</taxon>
        <taxon>Agaricineae</taxon>
        <taxon>Galeropsidaceae</taxon>
        <taxon>Panaeolus</taxon>
    </lineage>
</organism>
<keyword evidence="7" id="KW-0547">Nucleotide-binding</keyword>
<evidence type="ECO:0000313" key="10">
    <source>
        <dbReference type="EMBL" id="PPQ85476.1"/>
    </source>
</evidence>
<comment type="subcellular location">
    <subcellularLocation>
        <location evidence="1">Golgi apparatus membrane</location>
        <topology evidence="1">Single-pass type II membrane protein</topology>
    </subcellularLocation>
</comment>
<feature type="compositionally biased region" description="Basic and acidic residues" evidence="9">
    <location>
        <begin position="500"/>
        <end position="523"/>
    </location>
</feature>
<evidence type="ECO:0000256" key="2">
    <source>
        <dbReference type="ARBA" id="ARBA00009283"/>
    </source>
</evidence>
<dbReference type="GO" id="GO:0006487">
    <property type="term" value="P:protein N-linked glycosylation"/>
    <property type="evidence" value="ECO:0007669"/>
    <property type="project" value="TreeGrafter"/>
</dbReference>
<dbReference type="Gene3D" id="3.30.420.40">
    <property type="match status" value="1"/>
</dbReference>
<evidence type="ECO:0000256" key="1">
    <source>
        <dbReference type="ARBA" id="ARBA00004323"/>
    </source>
</evidence>
<dbReference type="Pfam" id="PF01150">
    <property type="entry name" value="GDA1_CD39"/>
    <property type="match status" value="1"/>
</dbReference>
<dbReference type="InterPro" id="IPR000407">
    <property type="entry name" value="GDA1_CD39_NTPase"/>
</dbReference>
<reference evidence="10 11" key="1">
    <citation type="journal article" date="2018" name="Evol. Lett.">
        <title>Horizontal gene cluster transfer increased hallucinogenic mushroom diversity.</title>
        <authorList>
            <person name="Reynolds H.T."/>
            <person name="Vijayakumar V."/>
            <person name="Gluck-Thaler E."/>
            <person name="Korotkin H.B."/>
            <person name="Matheny P.B."/>
            <person name="Slot J.C."/>
        </authorList>
    </citation>
    <scope>NUCLEOTIDE SEQUENCE [LARGE SCALE GENOMIC DNA]</scope>
    <source>
        <strain evidence="10 11">2629</strain>
    </source>
</reference>
<dbReference type="PANTHER" id="PTHR11782">
    <property type="entry name" value="ADENOSINE/GUANOSINE DIPHOSPHATASE"/>
    <property type="match status" value="1"/>
</dbReference>
<feature type="binding site" evidence="7">
    <location>
        <begin position="432"/>
        <end position="436"/>
    </location>
    <ligand>
        <name>ATP</name>
        <dbReference type="ChEBI" id="CHEBI:30616"/>
    </ligand>
</feature>
<comment type="caution">
    <text evidence="10">The sequence shown here is derived from an EMBL/GenBank/DDBJ whole genome shotgun (WGS) entry which is preliminary data.</text>
</comment>
<dbReference type="AlphaFoldDB" id="A0A409X405"/>